<keyword evidence="3" id="KW-0479">Metal-binding</keyword>
<evidence type="ECO:0000259" key="8">
    <source>
        <dbReference type="PROSITE" id="PS00497"/>
    </source>
</evidence>
<evidence type="ECO:0000256" key="6">
    <source>
        <dbReference type="ARBA" id="ARBA00048233"/>
    </source>
</evidence>
<comment type="catalytic activity">
    <reaction evidence="6">
        <text>2 L-dopa + O2 = 2 L-dopaquinone + 2 H2O</text>
        <dbReference type="Rhea" id="RHEA:34287"/>
        <dbReference type="ChEBI" id="CHEBI:15377"/>
        <dbReference type="ChEBI" id="CHEBI:15379"/>
        <dbReference type="ChEBI" id="CHEBI:57504"/>
        <dbReference type="ChEBI" id="CHEBI:57924"/>
        <dbReference type="EC" id="1.14.18.1"/>
    </reaction>
</comment>
<evidence type="ECO:0000256" key="5">
    <source>
        <dbReference type="ARBA" id="ARBA00023101"/>
    </source>
</evidence>
<comment type="similarity">
    <text evidence="1">Belongs to the tyrosinase family.</text>
</comment>
<feature type="domain" description="Tyrosinase copper-binding" evidence="8">
    <location>
        <begin position="111"/>
        <end position="129"/>
    </location>
</feature>
<evidence type="ECO:0000256" key="4">
    <source>
        <dbReference type="ARBA" id="ARBA00023008"/>
    </source>
</evidence>
<keyword evidence="4" id="KW-0186">Copper</keyword>
<dbReference type="GO" id="GO:0046872">
    <property type="term" value="F:metal ion binding"/>
    <property type="evidence" value="ECO:0007669"/>
    <property type="project" value="UniProtKB-KW"/>
</dbReference>
<reference evidence="10 11" key="1">
    <citation type="journal article" date="2019" name="Environ. Microbiol.">
        <title>At the nexus of three kingdoms: the genome of the mycorrhizal fungus Gigaspora margarita provides insights into plant, endobacterial and fungal interactions.</title>
        <authorList>
            <person name="Venice F."/>
            <person name="Ghignone S."/>
            <person name="Salvioli di Fossalunga A."/>
            <person name="Amselem J."/>
            <person name="Novero M."/>
            <person name="Xianan X."/>
            <person name="Sedzielewska Toro K."/>
            <person name="Morin E."/>
            <person name="Lipzen A."/>
            <person name="Grigoriev I.V."/>
            <person name="Henrissat B."/>
            <person name="Martin F.M."/>
            <person name="Bonfante P."/>
        </authorList>
    </citation>
    <scope>NUCLEOTIDE SEQUENCE [LARGE SCALE GENOMIC DNA]</scope>
    <source>
        <strain evidence="10 11">BEG34</strain>
    </source>
</reference>
<dbReference type="GO" id="GO:0004503">
    <property type="term" value="F:tyrosinase activity"/>
    <property type="evidence" value="ECO:0007669"/>
    <property type="project" value="UniProtKB-EC"/>
</dbReference>
<dbReference type="PROSITE" id="PS00497">
    <property type="entry name" value="TYROSINASE_1"/>
    <property type="match status" value="1"/>
</dbReference>
<dbReference type="InterPro" id="IPR002227">
    <property type="entry name" value="Tyrosinase_Cu-bd"/>
</dbReference>
<keyword evidence="5" id="KW-0470">Melanin biosynthesis</keyword>
<evidence type="ECO:0000313" key="10">
    <source>
        <dbReference type="EMBL" id="KAF0548414.1"/>
    </source>
</evidence>
<protein>
    <recommendedName>
        <fullName evidence="2">tyrosinase</fullName>
        <ecNumber evidence="2">1.14.18.1</ecNumber>
    </recommendedName>
</protein>
<evidence type="ECO:0000256" key="7">
    <source>
        <dbReference type="ARBA" id="ARBA00048881"/>
    </source>
</evidence>
<name>A0A8H4B004_GIGMA</name>
<evidence type="ECO:0000259" key="9">
    <source>
        <dbReference type="PROSITE" id="PS00498"/>
    </source>
</evidence>
<dbReference type="EC" id="1.14.18.1" evidence="2"/>
<dbReference type="InterPro" id="IPR050316">
    <property type="entry name" value="Tyrosinase/Hemocyanin"/>
</dbReference>
<dbReference type="Pfam" id="PF00264">
    <property type="entry name" value="Tyrosinase"/>
    <property type="match status" value="1"/>
</dbReference>
<sequence length="604" mass="68668">MGLSHSSIYHSSHVRSVTTSGLVIVEPFSEIYPRLDIYDFYGNEKYESQVDLLIQSYQALYDRPYNDMRSFYQVAGIHGLPYTAYDGVTGGAEEYHNDTDWETGRFGGYCHHGDVLFPPWHRPYMLLIESLLVEEAKKIALQYPDNEKEKYVEAAKQLRHPYWDWADVKAIEGVPKIFTSPEIKINTPNGKKNVKNPLKSFTLPVDLSYPLVKGQNPTDKPNYNVPNISYNPYTPAGYPTVRHPNSNYEDQTDLLNSNMSVYVPTVFRPGMYQMFHISDFLRFSSHGVNSDDSQSGNFFSGHPPPTNPAGMAHFASMETTHDDFHLVCGGPGGHMGYVDLATFDPIFFFHHSNMDRLLALWQGIYPNSWIPKTIEPNGSYTDVLNKAIDEYTDLTPFRKTKTEFWKSSDVPDIEKLGYTYLEVEKFKGQDPKKLKAYVLELYKPDPHFGRRFFVKLTIKAGKLDGPCSIRVFIDLPDANAQTLVTSPHFAGLVSMWSSNKKHAHDNSFVYGTVDITAAMERLNIRTQVHDPLQEVNTTTGLLGPLWLFNVEKDITIVPVSLNGYEASPKEAGVDKIEVFTFEHDKVDPNFLDENSGKYYGSKKF</sequence>
<gene>
    <name evidence="10" type="ORF">F8M41_026120</name>
</gene>
<dbReference type="InterPro" id="IPR008922">
    <property type="entry name" value="Di-copper_centre_dom_sf"/>
</dbReference>
<dbReference type="SUPFAM" id="SSF48056">
    <property type="entry name" value="Di-copper centre-containing domain"/>
    <property type="match status" value="1"/>
</dbReference>
<comment type="catalytic activity">
    <reaction evidence="7">
        <text>L-tyrosine + O2 = L-dopaquinone + H2O</text>
        <dbReference type="Rhea" id="RHEA:18117"/>
        <dbReference type="ChEBI" id="CHEBI:15377"/>
        <dbReference type="ChEBI" id="CHEBI:15379"/>
        <dbReference type="ChEBI" id="CHEBI:57924"/>
        <dbReference type="ChEBI" id="CHEBI:58315"/>
        <dbReference type="EC" id="1.14.18.1"/>
    </reaction>
</comment>
<comment type="caution">
    <text evidence="10">The sequence shown here is derived from an EMBL/GenBank/DDBJ whole genome shotgun (WGS) entry which is preliminary data.</text>
</comment>
<accession>A0A8H4B004</accession>
<dbReference type="PROSITE" id="PS00498">
    <property type="entry name" value="TYROSINASE_2"/>
    <property type="match status" value="1"/>
</dbReference>
<dbReference type="OrthoDB" id="2329482at2759"/>
<dbReference type="GO" id="GO:0042438">
    <property type="term" value="P:melanin biosynthetic process"/>
    <property type="evidence" value="ECO:0007669"/>
    <property type="project" value="UniProtKB-KW"/>
</dbReference>
<evidence type="ECO:0000256" key="1">
    <source>
        <dbReference type="ARBA" id="ARBA00009928"/>
    </source>
</evidence>
<feature type="domain" description="Tyrosinase copper-binding" evidence="9">
    <location>
        <begin position="344"/>
        <end position="355"/>
    </location>
</feature>
<organism evidence="10 11">
    <name type="scientific">Gigaspora margarita</name>
    <dbReference type="NCBI Taxonomy" id="4874"/>
    <lineage>
        <taxon>Eukaryota</taxon>
        <taxon>Fungi</taxon>
        <taxon>Fungi incertae sedis</taxon>
        <taxon>Mucoromycota</taxon>
        <taxon>Glomeromycotina</taxon>
        <taxon>Glomeromycetes</taxon>
        <taxon>Diversisporales</taxon>
        <taxon>Gigasporaceae</taxon>
        <taxon>Gigaspora</taxon>
    </lineage>
</organism>
<evidence type="ECO:0000313" key="11">
    <source>
        <dbReference type="Proteomes" id="UP000439903"/>
    </source>
</evidence>
<evidence type="ECO:0000256" key="2">
    <source>
        <dbReference type="ARBA" id="ARBA00011906"/>
    </source>
</evidence>
<dbReference type="Proteomes" id="UP000439903">
    <property type="component" value="Unassembled WGS sequence"/>
</dbReference>
<keyword evidence="11" id="KW-1185">Reference proteome</keyword>
<dbReference type="PRINTS" id="PR00092">
    <property type="entry name" value="TYROSINASE"/>
</dbReference>
<dbReference type="PANTHER" id="PTHR11474:SF76">
    <property type="entry name" value="SHKT DOMAIN-CONTAINING PROTEIN"/>
    <property type="match status" value="1"/>
</dbReference>
<dbReference type="PANTHER" id="PTHR11474">
    <property type="entry name" value="TYROSINASE FAMILY MEMBER"/>
    <property type="match status" value="1"/>
</dbReference>
<dbReference type="Gene3D" id="1.10.1280.10">
    <property type="entry name" value="Di-copper center containing domain from catechol oxidase"/>
    <property type="match status" value="1"/>
</dbReference>
<evidence type="ECO:0000256" key="3">
    <source>
        <dbReference type="ARBA" id="ARBA00022723"/>
    </source>
</evidence>
<proteinExistence type="inferred from homology"/>
<dbReference type="AlphaFoldDB" id="A0A8H4B004"/>
<dbReference type="EMBL" id="WTPW01000097">
    <property type="protein sequence ID" value="KAF0548414.1"/>
    <property type="molecule type" value="Genomic_DNA"/>
</dbReference>